<dbReference type="PROSITE" id="PS50811">
    <property type="entry name" value="WRKY"/>
    <property type="match status" value="1"/>
</dbReference>
<feature type="compositionally biased region" description="Low complexity" evidence="7">
    <location>
        <begin position="180"/>
        <end position="193"/>
    </location>
</feature>
<feature type="coiled-coil region" evidence="6">
    <location>
        <begin position="86"/>
        <end position="127"/>
    </location>
</feature>
<dbReference type="FunFam" id="2.20.25.80:FF:000002">
    <property type="entry name" value="probable WRKY transcription factor 31"/>
    <property type="match status" value="1"/>
</dbReference>
<evidence type="ECO:0000256" key="1">
    <source>
        <dbReference type="ARBA" id="ARBA00004123"/>
    </source>
</evidence>
<dbReference type="GO" id="GO:0043565">
    <property type="term" value="F:sequence-specific DNA binding"/>
    <property type="evidence" value="ECO:0007669"/>
    <property type="project" value="InterPro"/>
</dbReference>
<feature type="domain" description="WRKY" evidence="8">
    <location>
        <begin position="248"/>
        <end position="314"/>
    </location>
</feature>
<feature type="region of interest" description="Disordered" evidence="7">
    <location>
        <begin position="133"/>
        <end position="155"/>
    </location>
</feature>
<evidence type="ECO:0000256" key="5">
    <source>
        <dbReference type="ARBA" id="ARBA00023242"/>
    </source>
</evidence>
<dbReference type="SUPFAM" id="SSF118290">
    <property type="entry name" value="WRKY DNA-binding domain"/>
    <property type="match status" value="1"/>
</dbReference>
<keyword evidence="5" id="KW-0539">Nucleus</keyword>
<evidence type="ECO:0000313" key="9">
    <source>
        <dbReference type="EMBL" id="WOL12442.1"/>
    </source>
</evidence>
<feature type="compositionally biased region" description="Basic and acidic residues" evidence="7">
    <location>
        <begin position="136"/>
        <end position="154"/>
    </location>
</feature>
<gene>
    <name evidence="9" type="ORF">Cni_G21209</name>
</gene>
<keyword evidence="10" id="KW-1185">Reference proteome</keyword>
<feature type="region of interest" description="Disordered" evidence="7">
    <location>
        <begin position="169"/>
        <end position="236"/>
    </location>
</feature>
<name>A0AAQ3KRQ7_9LILI</name>
<dbReference type="InterPro" id="IPR003657">
    <property type="entry name" value="WRKY_dom"/>
</dbReference>
<evidence type="ECO:0000256" key="3">
    <source>
        <dbReference type="ARBA" id="ARBA00023125"/>
    </source>
</evidence>
<proteinExistence type="predicted"/>
<dbReference type="Pfam" id="PF03106">
    <property type="entry name" value="WRKY"/>
    <property type="match status" value="1"/>
</dbReference>
<dbReference type="EMBL" id="CP136895">
    <property type="protein sequence ID" value="WOL12442.1"/>
    <property type="molecule type" value="Genomic_DNA"/>
</dbReference>
<dbReference type="InterPro" id="IPR044810">
    <property type="entry name" value="WRKY_plant"/>
</dbReference>
<protein>
    <recommendedName>
        <fullName evidence="8">WRKY domain-containing protein</fullName>
    </recommendedName>
</protein>
<accession>A0AAQ3KRQ7</accession>
<keyword evidence="6" id="KW-0175">Coiled coil</keyword>
<evidence type="ECO:0000256" key="2">
    <source>
        <dbReference type="ARBA" id="ARBA00023015"/>
    </source>
</evidence>
<evidence type="ECO:0000256" key="4">
    <source>
        <dbReference type="ARBA" id="ARBA00023163"/>
    </source>
</evidence>
<keyword evidence="2" id="KW-0805">Transcription regulation</keyword>
<dbReference type="InterPro" id="IPR036576">
    <property type="entry name" value="WRKY_dom_sf"/>
</dbReference>
<evidence type="ECO:0000256" key="7">
    <source>
        <dbReference type="SAM" id="MobiDB-lite"/>
    </source>
</evidence>
<dbReference type="PANTHER" id="PTHR31429:SF106">
    <property type="entry name" value="WRKY TRANSCRIPTION FACTOR 31-RELATED"/>
    <property type="match status" value="1"/>
</dbReference>
<sequence length="508" mass="54498">MDTDRDGPAAGESRTVAVNEMDFLSVERWTASGKAEPDLHLNAPGSASIKKEDLTINIGLNLCTANAGSVRSIMDDDGVSPAKDDDKESKSELATMEAELTRMKEENKKLTETLNQVRTNYNALQMHLIALKQHHHQPDHEDDKVESKSSDHGHRGVLVPKQFMHLGRAGEAHDHQPSHSRSSTPSQDQTPSPLHNGTNKEIFPFDERGEASPDHGSCDVSKATNSKSSEQAQDAVMRKARVSVRARSQALMIADGCQWRKYGQKMAKGNPCPRAYYRCTMAVGCPVRKQVQRCAEDRSILITTYEGNHNHPLPTAAMAMASTTSAAVSMLLSGPVSSPEGLINPNFLARTTILPYSSSMATISASAPFPTVTLDLTAHGPNALQLQRPPAPFPVVAYPGAAAAFLGAPPQVLHNEQYSKFSGLQMPPGVEAHARLLHPRAPPSLSLANTVSAATAAITADPNFTAAVAAVISQIIGGNQQGAAASNDEENKNNDDSNFEEKTKPTAD</sequence>
<feature type="compositionally biased region" description="Basic and acidic residues" evidence="7">
    <location>
        <begin position="489"/>
        <end position="508"/>
    </location>
</feature>
<evidence type="ECO:0000259" key="8">
    <source>
        <dbReference type="PROSITE" id="PS50811"/>
    </source>
</evidence>
<dbReference type="Gene3D" id="2.20.25.80">
    <property type="entry name" value="WRKY domain"/>
    <property type="match status" value="1"/>
</dbReference>
<dbReference type="GO" id="GO:0003700">
    <property type="term" value="F:DNA-binding transcription factor activity"/>
    <property type="evidence" value="ECO:0007669"/>
    <property type="project" value="InterPro"/>
</dbReference>
<dbReference type="AlphaFoldDB" id="A0AAQ3KRQ7"/>
<dbReference type="PANTHER" id="PTHR31429">
    <property type="entry name" value="WRKY TRANSCRIPTION FACTOR 36-RELATED"/>
    <property type="match status" value="1"/>
</dbReference>
<dbReference type="SMART" id="SM00774">
    <property type="entry name" value="WRKY"/>
    <property type="match status" value="1"/>
</dbReference>
<dbReference type="GO" id="GO:0005634">
    <property type="term" value="C:nucleus"/>
    <property type="evidence" value="ECO:0007669"/>
    <property type="project" value="UniProtKB-SubCell"/>
</dbReference>
<evidence type="ECO:0000313" key="10">
    <source>
        <dbReference type="Proteomes" id="UP001327560"/>
    </source>
</evidence>
<keyword evidence="4" id="KW-0804">Transcription</keyword>
<reference evidence="9 10" key="1">
    <citation type="submission" date="2023-10" db="EMBL/GenBank/DDBJ databases">
        <title>Chromosome-scale genome assembly provides insights into flower coloration mechanisms of Canna indica.</title>
        <authorList>
            <person name="Li C."/>
        </authorList>
    </citation>
    <scope>NUCLEOTIDE SEQUENCE [LARGE SCALE GENOMIC DNA]</scope>
    <source>
        <tissue evidence="9">Flower</tissue>
    </source>
</reference>
<organism evidence="9 10">
    <name type="scientific">Canna indica</name>
    <name type="common">Indian-shot</name>
    <dbReference type="NCBI Taxonomy" id="4628"/>
    <lineage>
        <taxon>Eukaryota</taxon>
        <taxon>Viridiplantae</taxon>
        <taxon>Streptophyta</taxon>
        <taxon>Embryophyta</taxon>
        <taxon>Tracheophyta</taxon>
        <taxon>Spermatophyta</taxon>
        <taxon>Magnoliopsida</taxon>
        <taxon>Liliopsida</taxon>
        <taxon>Zingiberales</taxon>
        <taxon>Cannaceae</taxon>
        <taxon>Canna</taxon>
    </lineage>
</organism>
<keyword evidence="3" id="KW-0238">DNA-binding</keyword>
<feature type="compositionally biased region" description="Basic and acidic residues" evidence="7">
    <location>
        <begin position="203"/>
        <end position="217"/>
    </location>
</feature>
<feature type="region of interest" description="Disordered" evidence="7">
    <location>
        <begin position="481"/>
        <end position="508"/>
    </location>
</feature>
<feature type="compositionally biased region" description="Polar residues" evidence="7">
    <location>
        <begin position="222"/>
        <end position="232"/>
    </location>
</feature>
<dbReference type="Proteomes" id="UP001327560">
    <property type="component" value="Chromosome 6"/>
</dbReference>
<evidence type="ECO:0000256" key="6">
    <source>
        <dbReference type="SAM" id="Coils"/>
    </source>
</evidence>
<comment type="subcellular location">
    <subcellularLocation>
        <location evidence="1">Nucleus</location>
    </subcellularLocation>
</comment>